<dbReference type="Gene3D" id="2.120.10.10">
    <property type="match status" value="1"/>
</dbReference>
<sequence length="389" mass="42033">MNRPAMSVRTRFGLACAVAALAAAFAVPVSRGSTLPAFPLYERYLAIDGACAWPRLTVLPGGEISAMVWPNPYHGYIEGAVECWNSTDEGRTWHRTGIPVPYAPGENRMNLAAGVAADGTYVALVVGWDKRLPATWTAASSAESDRVGRTMFRDAHTLDAVPAISHDRGRTWKQFSALVAPRQTTGHALVPYGPIAPLADGRLGVMLYGDAVHFYTSRDGGETWQERGHFSENAAHNETAWLRLANGDLYAASRTAGDAHVDAYRSHDGGATWQFEGPLTLGGQHPADLITLPDGRVLLSYGVRNEGLWAICERYGDPTATEWSSPRLLVDLEGSTDDPTAAKPGRDGGYPCTAVAPSGTLITAYYSRGVPAHYRYHMGVVRWLPEPAK</sequence>
<keyword evidence="4" id="KW-1185">Reference proteome</keyword>
<evidence type="ECO:0000259" key="2">
    <source>
        <dbReference type="Pfam" id="PF13088"/>
    </source>
</evidence>
<dbReference type="Proteomes" id="UP000825051">
    <property type="component" value="Chromosome"/>
</dbReference>
<dbReference type="GO" id="GO:0016787">
    <property type="term" value="F:hydrolase activity"/>
    <property type="evidence" value="ECO:0007669"/>
    <property type="project" value="UniProtKB-KW"/>
</dbReference>
<protein>
    <submittedName>
        <fullName evidence="3">Glycoside hydrolase</fullName>
    </submittedName>
</protein>
<dbReference type="EMBL" id="CP080507">
    <property type="protein sequence ID" value="QYM78063.1"/>
    <property type="molecule type" value="Genomic_DNA"/>
</dbReference>
<proteinExistence type="predicted"/>
<accession>A0A8F9TUK6</accession>
<feature type="signal peptide" evidence="1">
    <location>
        <begin position="1"/>
        <end position="22"/>
    </location>
</feature>
<keyword evidence="3" id="KW-0378">Hydrolase</keyword>
<dbReference type="InterPro" id="IPR011040">
    <property type="entry name" value="Sialidase"/>
</dbReference>
<name>A0A8F9TUK6_9BACT</name>
<keyword evidence="1" id="KW-0732">Signal</keyword>
<dbReference type="KEGG" id="ole:K0B96_12170"/>
<dbReference type="SUPFAM" id="SSF50939">
    <property type="entry name" value="Sialidases"/>
    <property type="match status" value="1"/>
</dbReference>
<evidence type="ECO:0000313" key="3">
    <source>
        <dbReference type="EMBL" id="QYM78063.1"/>
    </source>
</evidence>
<evidence type="ECO:0000313" key="4">
    <source>
        <dbReference type="Proteomes" id="UP000825051"/>
    </source>
</evidence>
<reference evidence="3" key="1">
    <citation type="submission" date="2021-08" db="EMBL/GenBank/DDBJ databases">
        <title>Genome of a novel bacterium of the phylum Verrucomicrobia, Oleiharenicola sp. KSB-15.</title>
        <authorList>
            <person name="Chung J.-H."/>
            <person name="Ahn J.-H."/>
            <person name="Yoon Y."/>
            <person name="Kim D.-Y."/>
            <person name="An S.-H."/>
            <person name="Park I."/>
            <person name="Yeon J."/>
        </authorList>
    </citation>
    <scope>NUCLEOTIDE SEQUENCE</scope>
    <source>
        <strain evidence="3">KSB-15</strain>
    </source>
</reference>
<dbReference type="RefSeq" id="WP_220161167.1">
    <property type="nucleotide sequence ID" value="NZ_CP080507.1"/>
</dbReference>
<evidence type="ECO:0000256" key="1">
    <source>
        <dbReference type="SAM" id="SignalP"/>
    </source>
</evidence>
<dbReference type="CDD" id="cd15482">
    <property type="entry name" value="Sialidase_non-viral"/>
    <property type="match status" value="1"/>
</dbReference>
<dbReference type="AlphaFoldDB" id="A0A8F9TUK6"/>
<dbReference type="InterPro" id="IPR036278">
    <property type="entry name" value="Sialidase_sf"/>
</dbReference>
<organism evidence="3 4">
    <name type="scientific">Horticoccus luteus</name>
    <dbReference type="NCBI Taxonomy" id="2862869"/>
    <lineage>
        <taxon>Bacteria</taxon>
        <taxon>Pseudomonadati</taxon>
        <taxon>Verrucomicrobiota</taxon>
        <taxon>Opitutia</taxon>
        <taxon>Opitutales</taxon>
        <taxon>Opitutaceae</taxon>
        <taxon>Horticoccus</taxon>
    </lineage>
</organism>
<feature type="chain" id="PRO_5034411450" evidence="1">
    <location>
        <begin position="23"/>
        <end position="389"/>
    </location>
</feature>
<feature type="domain" description="Sialidase" evidence="2">
    <location>
        <begin position="163"/>
        <end position="303"/>
    </location>
</feature>
<dbReference type="Pfam" id="PF13088">
    <property type="entry name" value="BNR_2"/>
    <property type="match status" value="1"/>
</dbReference>
<gene>
    <name evidence="3" type="ORF">K0B96_12170</name>
</gene>